<comment type="caution">
    <text evidence="2">The sequence shown here is derived from an EMBL/GenBank/DDBJ whole genome shotgun (WGS) entry which is preliminary data.</text>
</comment>
<evidence type="ECO:0000256" key="1">
    <source>
        <dbReference type="SAM" id="MobiDB-lite"/>
    </source>
</evidence>
<dbReference type="AlphaFoldDB" id="A0A426YLX8"/>
<reference evidence="2 3" key="1">
    <citation type="journal article" date="2014" name="Agronomy (Basel)">
        <title>A Draft Genome Sequence for Ensete ventricosum, the Drought-Tolerant Tree Against Hunger.</title>
        <authorList>
            <person name="Harrison J."/>
            <person name="Moore K.A."/>
            <person name="Paszkiewicz K."/>
            <person name="Jones T."/>
            <person name="Grant M."/>
            <person name="Ambacheew D."/>
            <person name="Muzemil S."/>
            <person name="Studholme D.J."/>
        </authorList>
    </citation>
    <scope>NUCLEOTIDE SEQUENCE [LARGE SCALE GENOMIC DNA]</scope>
</reference>
<name>A0A426YLX8_ENSVE</name>
<proteinExistence type="predicted"/>
<sequence length="129" mass="15114">MDWVPIHGTRTVVARREMSEIQRSIGLERLVRFFRVHGSEEKSWIRSLVPRGGGEFHQELERIRSGFDLSHPHYKIGMDSPKKRRRRSQKRQPRKNKKERKKKKQQRPVAPPLAEASACASASFMVRSI</sequence>
<feature type="compositionally biased region" description="Basic residues" evidence="1">
    <location>
        <begin position="82"/>
        <end position="106"/>
    </location>
</feature>
<feature type="region of interest" description="Disordered" evidence="1">
    <location>
        <begin position="67"/>
        <end position="115"/>
    </location>
</feature>
<dbReference type="EMBL" id="AMZH03011522">
    <property type="protein sequence ID" value="RRT52722.1"/>
    <property type="molecule type" value="Genomic_DNA"/>
</dbReference>
<protein>
    <submittedName>
        <fullName evidence="2">Uncharacterized protein</fullName>
    </submittedName>
</protein>
<dbReference type="Proteomes" id="UP000287651">
    <property type="component" value="Unassembled WGS sequence"/>
</dbReference>
<accession>A0A426YLX8</accession>
<gene>
    <name evidence="2" type="ORF">B296_00003682</name>
</gene>
<organism evidence="2 3">
    <name type="scientific">Ensete ventricosum</name>
    <name type="common">Abyssinian banana</name>
    <name type="synonym">Musa ensete</name>
    <dbReference type="NCBI Taxonomy" id="4639"/>
    <lineage>
        <taxon>Eukaryota</taxon>
        <taxon>Viridiplantae</taxon>
        <taxon>Streptophyta</taxon>
        <taxon>Embryophyta</taxon>
        <taxon>Tracheophyta</taxon>
        <taxon>Spermatophyta</taxon>
        <taxon>Magnoliopsida</taxon>
        <taxon>Liliopsida</taxon>
        <taxon>Zingiberales</taxon>
        <taxon>Musaceae</taxon>
        <taxon>Ensete</taxon>
    </lineage>
</organism>
<evidence type="ECO:0000313" key="2">
    <source>
        <dbReference type="EMBL" id="RRT52722.1"/>
    </source>
</evidence>
<evidence type="ECO:0000313" key="3">
    <source>
        <dbReference type="Proteomes" id="UP000287651"/>
    </source>
</evidence>